<feature type="region of interest" description="Disordered" evidence="6">
    <location>
        <begin position="324"/>
        <end position="350"/>
    </location>
</feature>
<keyword evidence="3" id="KW-0863">Zinc-finger</keyword>
<comment type="caution">
    <text evidence="9">The sequence shown here is derived from an EMBL/GenBank/DDBJ whole genome shotgun (WGS) entry which is preliminary data.</text>
</comment>
<dbReference type="PANTHER" id="PTHR15835:SF6">
    <property type="entry name" value="ZINC FINGER C3HC-TYPE PROTEIN 1"/>
    <property type="match status" value="1"/>
</dbReference>
<accession>A0A1Y1W110</accession>
<dbReference type="InterPro" id="IPR012935">
    <property type="entry name" value="NuBaID_N"/>
</dbReference>
<dbReference type="RefSeq" id="XP_040741100.1">
    <property type="nucleotide sequence ID" value="XM_040891787.1"/>
</dbReference>
<dbReference type="STRING" id="61395.A0A1Y1W110"/>
<gene>
    <name evidence="9" type="ORF">DL89DRAFT_53602</name>
</gene>
<keyword evidence="10" id="KW-1185">Reference proteome</keyword>
<keyword evidence="4" id="KW-0862">Zinc</keyword>
<dbReference type="Pfam" id="PF08600">
    <property type="entry name" value="NuBaID_C"/>
    <property type="match status" value="1"/>
</dbReference>
<evidence type="ECO:0000256" key="6">
    <source>
        <dbReference type="SAM" id="MobiDB-lite"/>
    </source>
</evidence>
<feature type="region of interest" description="Disordered" evidence="6">
    <location>
        <begin position="20"/>
        <end position="39"/>
    </location>
</feature>
<evidence type="ECO:0000256" key="5">
    <source>
        <dbReference type="ARBA" id="ARBA00023242"/>
    </source>
</evidence>
<comment type="subcellular location">
    <subcellularLocation>
        <location evidence="1">Nucleus</location>
    </subcellularLocation>
</comment>
<evidence type="ECO:0000259" key="8">
    <source>
        <dbReference type="Pfam" id="PF08600"/>
    </source>
</evidence>
<organism evidence="9 10">
    <name type="scientific">Linderina pennispora</name>
    <dbReference type="NCBI Taxonomy" id="61395"/>
    <lineage>
        <taxon>Eukaryota</taxon>
        <taxon>Fungi</taxon>
        <taxon>Fungi incertae sedis</taxon>
        <taxon>Zoopagomycota</taxon>
        <taxon>Kickxellomycotina</taxon>
        <taxon>Kickxellomycetes</taxon>
        <taxon>Kickxellales</taxon>
        <taxon>Kickxellaceae</taxon>
        <taxon>Linderina</taxon>
    </lineage>
</organism>
<dbReference type="InterPro" id="IPR013909">
    <property type="entry name" value="NuBaID_C"/>
</dbReference>
<dbReference type="PANTHER" id="PTHR15835">
    <property type="entry name" value="NUCLEAR-INTERACTING PARTNER OF ALK"/>
    <property type="match status" value="1"/>
</dbReference>
<keyword evidence="2" id="KW-0479">Metal-binding</keyword>
<proteinExistence type="predicted"/>
<evidence type="ECO:0000259" key="7">
    <source>
        <dbReference type="Pfam" id="PF07967"/>
    </source>
</evidence>
<name>A0A1Y1W110_9FUNG</name>
<dbReference type="Pfam" id="PF07967">
    <property type="entry name" value="zf-C3HC"/>
    <property type="match status" value="1"/>
</dbReference>
<dbReference type="GeneID" id="63808435"/>
<evidence type="ECO:0000256" key="3">
    <source>
        <dbReference type="ARBA" id="ARBA00022771"/>
    </source>
</evidence>
<keyword evidence="5" id="KW-0539">Nucleus</keyword>
<dbReference type="GO" id="GO:0008270">
    <property type="term" value="F:zinc ion binding"/>
    <property type="evidence" value="ECO:0007669"/>
    <property type="project" value="UniProtKB-KW"/>
</dbReference>
<protein>
    <submittedName>
        <fullName evidence="9">Zf-C3HC-domain-containing protein</fullName>
    </submittedName>
</protein>
<evidence type="ECO:0000256" key="1">
    <source>
        <dbReference type="ARBA" id="ARBA00004123"/>
    </source>
</evidence>
<dbReference type="Proteomes" id="UP000193922">
    <property type="component" value="Unassembled WGS sequence"/>
</dbReference>
<dbReference type="OrthoDB" id="614844at2759"/>
<dbReference type="GO" id="GO:0005634">
    <property type="term" value="C:nucleus"/>
    <property type="evidence" value="ECO:0007669"/>
    <property type="project" value="UniProtKB-SubCell"/>
</dbReference>
<feature type="domain" description="C3HC-type" evidence="7">
    <location>
        <begin position="63"/>
        <end position="181"/>
    </location>
</feature>
<dbReference type="AlphaFoldDB" id="A0A1Y1W110"/>
<evidence type="ECO:0000313" key="10">
    <source>
        <dbReference type="Proteomes" id="UP000193922"/>
    </source>
</evidence>
<evidence type="ECO:0000256" key="4">
    <source>
        <dbReference type="ARBA" id="ARBA00022833"/>
    </source>
</evidence>
<feature type="domain" description="NuBaID C-terminal" evidence="8">
    <location>
        <begin position="224"/>
        <end position="292"/>
    </location>
</feature>
<reference evidence="9 10" key="1">
    <citation type="submission" date="2016-07" db="EMBL/GenBank/DDBJ databases">
        <title>Pervasive Adenine N6-methylation of Active Genes in Fungi.</title>
        <authorList>
            <consortium name="DOE Joint Genome Institute"/>
            <person name="Mondo S.J."/>
            <person name="Dannebaum R.O."/>
            <person name="Kuo R.C."/>
            <person name="Labutti K."/>
            <person name="Haridas S."/>
            <person name="Kuo A."/>
            <person name="Salamov A."/>
            <person name="Ahrendt S.R."/>
            <person name="Lipzen A."/>
            <person name="Sullivan W."/>
            <person name="Andreopoulos W.B."/>
            <person name="Clum A."/>
            <person name="Lindquist E."/>
            <person name="Daum C."/>
            <person name="Ramamoorthy G.K."/>
            <person name="Gryganskyi A."/>
            <person name="Culley D."/>
            <person name="Magnuson J.K."/>
            <person name="James T.Y."/>
            <person name="O'Malley M.A."/>
            <person name="Stajich J.E."/>
            <person name="Spatafora J.W."/>
            <person name="Visel A."/>
            <person name="Grigoriev I.V."/>
        </authorList>
    </citation>
    <scope>NUCLEOTIDE SEQUENCE [LARGE SCALE GENOMIC DNA]</scope>
    <source>
        <strain evidence="9 10">ATCC 12442</strain>
    </source>
</reference>
<sequence length="426" mass="46350">MATASFQDLTKRRIETALSSFGTKRPRHHNHSSTSQAVRRDRVIQAADNALEETAGSIDRFRPWSRDDLLARIGTFKIHTWLVHSLQLSPVKCARNGWINIDCSTLRCSQCCARVIAQIPDDLDDDEEVLWVDRISQQLQSSHNDRCPWKGNECDKALYGLPLATSKEVVDSICGYAVDLLKPREQFPALVHPLSSFQANLLSDLAGKIAGESETTTKADAESALILALFGWRPDPEFSKPAVKCELCFRSVGLWLFQNNGNAARDTLNVADEHRSFCYWTRGSDAAASANSSAPTAALSACCIPGWQKAAASILRAKTIGVGTETTGDDSGSNESAASRGPSSDDGSASQTDILKKLRPFNISAISSAAEAFGIPFSTSMLAEATRRLASIMAAENSLGESWAHFHCQRWRSQRVGGSVCRGSAR</sequence>
<dbReference type="EMBL" id="MCFD01000013">
    <property type="protein sequence ID" value="ORX67178.1"/>
    <property type="molecule type" value="Genomic_DNA"/>
</dbReference>
<evidence type="ECO:0000256" key="2">
    <source>
        <dbReference type="ARBA" id="ARBA00022723"/>
    </source>
</evidence>
<evidence type="ECO:0000313" key="9">
    <source>
        <dbReference type="EMBL" id="ORX67178.1"/>
    </source>
</evidence>